<reference evidence="2 3" key="1">
    <citation type="submission" date="2016-06" db="EMBL/GenBank/DDBJ databases">
        <authorList>
            <person name="Kjaerup R.B."/>
            <person name="Dalgaard T.S."/>
            <person name="Juul-Madsen H.R."/>
        </authorList>
    </citation>
    <scope>NUCLEOTIDE SEQUENCE [LARGE SCALE GENOMIC DNA]</scope>
</reference>
<feature type="compositionally biased region" description="Basic and acidic residues" evidence="1">
    <location>
        <begin position="59"/>
        <end position="85"/>
    </location>
</feature>
<evidence type="ECO:0000313" key="3">
    <source>
        <dbReference type="Proteomes" id="UP000215127"/>
    </source>
</evidence>
<proteinExistence type="predicted"/>
<sequence>MLNFTRQTDAKLELLREVVQKVKNGEDVDVKQALGTGDPEHEKEWEQVMKELEETDMLLEGRKKREAKRQQKEQQRRIKEEDDVRAAQPAPAEGASEAQKTSQPKFLM</sequence>
<accession>A0A1X7RQB8</accession>
<feature type="compositionally biased region" description="Polar residues" evidence="1">
    <location>
        <begin position="98"/>
        <end position="108"/>
    </location>
</feature>
<dbReference type="EMBL" id="LT853695">
    <property type="protein sequence ID" value="SMQ49598.1"/>
    <property type="molecule type" value="Genomic_DNA"/>
</dbReference>
<organism evidence="2 3">
    <name type="scientific">Zymoseptoria tritici (strain ST99CH_3D7)</name>
    <dbReference type="NCBI Taxonomy" id="1276538"/>
    <lineage>
        <taxon>Eukaryota</taxon>
        <taxon>Fungi</taxon>
        <taxon>Dikarya</taxon>
        <taxon>Ascomycota</taxon>
        <taxon>Pezizomycotina</taxon>
        <taxon>Dothideomycetes</taxon>
        <taxon>Dothideomycetidae</taxon>
        <taxon>Mycosphaerellales</taxon>
        <taxon>Mycosphaerellaceae</taxon>
        <taxon>Zymoseptoria</taxon>
    </lineage>
</organism>
<name>A0A1X7RQB8_ZYMT9</name>
<evidence type="ECO:0000313" key="2">
    <source>
        <dbReference type="EMBL" id="SMQ49598.1"/>
    </source>
</evidence>
<feature type="region of interest" description="Disordered" evidence="1">
    <location>
        <begin position="57"/>
        <end position="108"/>
    </location>
</feature>
<gene>
    <name evidence="2" type="ORF">ZT3D7_G4749</name>
</gene>
<dbReference type="InterPro" id="IPR035213">
    <property type="entry name" value="DUF5321"/>
</dbReference>
<dbReference type="AlphaFoldDB" id="A0A1X7RQB8"/>
<dbReference type="Proteomes" id="UP000215127">
    <property type="component" value="Chromosome 4"/>
</dbReference>
<keyword evidence="3" id="KW-1185">Reference proteome</keyword>
<evidence type="ECO:0000256" key="1">
    <source>
        <dbReference type="SAM" id="MobiDB-lite"/>
    </source>
</evidence>
<dbReference type="Pfam" id="PF17254">
    <property type="entry name" value="DUF5321"/>
    <property type="match status" value="1"/>
</dbReference>
<protein>
    <submittedName>
        <fullName evidence="2">Uncharacterized protein</fullName>
    </submittedName>
</protein>